<sequence>MSIKLMRRLLDLTINPFLVAATGIGAIAFLLVTEDDFASAAFAVTAVAVVIGVLLLASRRPAFSVYSAITLTLLVVAPSVVKARLTGASLHALDLAHLADPKVSSFLVTGYASYVLPILAVLVMAILFLVMVYRYETPRQVGLVRRATLVVLPALLLPVALPQWASGDDYQFAGKHASAFTASLRELPHLWDEHPLMVRLAKTPPQPVYELPLTCTGAAVMPDIVLVHAESQLPPGDVPSWGTDMLSDSFKSGDDKLRRFGVETYGGSSWVTVSSVMSGLSGADFDWMRQFISASMTGKVDDAVPAVLASCGYDTAGVLTFGYDQFDLGPFLASTGIAKVSGAEETGIPVHGERDIRYYDAALDALHSGRNGGRPQFVYVETMFTHSPYDARQEAHAVFDGEPFHSDPETAEYLRRLVIARQDIEALREQLERNPGPRGTILVEYGDHRPLVAPAAPSKDGKGGLADWRSKDYETYFAVHAYGPAALPAIPDHARLDATYLGYWIVEAAGAATGGVVSDMEALRRHCDGLFHTCSDRAAVDRVLRRRLDADNVRFDPLMNPSS</sequence>
<dbReference type="SUPFAM" id="SSF53649">
    <property type="entry name" value="Alkaline phosphatase-like"/>
    <property type="match status" value="1"/>
</dbReference>
<evidence type="ECO:0000256" key="2">
    <source>
        <dbReference type="ARBA" id="ARBA00022475"/>
    </source>
</evidence>
<dbReference type="RefSeq" id="WP_077546297.1">
    <property type="nucleotide sequence ID" value="NZ_JACHEJ010000027.1"/>
</dbReference>
<name>A0A7W9Z1L7_9HYPH</name>
<dbReference type="InterPro" id="IPR017850">
    <property type="entry name" value="Alkaline_phosphatase_core_sf"/>
</dbReference>
<evidence type="ECO:0000313" key="8">
    <source>
        <dbReference type="EMBL" id="MBB6182350.1"/>
    </source>
</evidence>
<keyword evidence="5 6" id="KW-0472">Membrane</keyword>
<comment type="subcellular location">
    <subcellularLocation>
        <location evidence="1">Cell membrane</location>
        <topology evidence="1">Multi-pass membrane protein</topology>
    </subcellularLocation>
</comment>
<keyword evidence="9" id="KW-1185">Reference proteome</keyword>
<keyword evidence="3 6" id="KW-0812">Transmembrane</keyword>
<reference evidence="8 9" key="1">
    <citation type="submission" date="2020-08" db="EMBL/GenBank/DDBJ databases">
        <title>Genomic Encyclopedia of Type Strains, Phase IV (KMG-IV): sequencing the most valuable type-strain genomes for metagenomic binning, comparative biology and taxonomic classification.</title>
        <authorList>
            <person name="Goeker M."/>
        </authorList>
    </citation>
    <scope>NUCLEOTIDE SEQUENCE [LARGE SCALE GENOMIC DNA]</scope>
    <source>
        <strain evidence="8 9">DSM 102134</strain>
    </source>
</reference>
<proteinExistence type="predicted"/>
<gene>
    <name evidence="8" type="ORF">HNQ75_004339</name>
</gene>
<feature type="transmembrane region" description="Helical" evidence="6">
    <location>
        <begin position="12"/>
        <end position="31"/>
    </location>
</feature>
<dbReference type="Gene3D" id="3.40.720.10">
    <property type="entry name" value="Alkaline Phosphatase, subunit A"/>
    <property type="match status" value="1"/>
</dbReference>
<dbReference type="Proteomes" id="UP000535501">
    <property type="component" value="Unassembled WGS sequence"/>
</dbReference>
<dbReference type="PANTHER" id="PTHR47371">
    <property type="entry name" value="LIPOTEICHOIC ACID SYNTHASE"/>
    <property type="match status" value="1"/>
</dbReference>
<feature type="transmembrane region" description="Helical" evidence="6">
    <location>
        <begin position="147"/>
        <end position="165"/>
    </location>
</feature>
<comment type="caution">
    <text evidence="8">The sequence shown here is derived from an EMBL/GenBank/DDBJ whole genome shotgun (WGS) entry which is preliminary data.</text>
</comment>
<dbReference type="GO" id="GO:0005886">
    <property type="term" value="C:plasma membrane"/>
    <property type="evidence" value="ECO:0007669"/>
    <property type="project" value="UniProtKB-SubCell"/>
</dbReference>
<protein>
    <recommendedName>
        <fullName evidence="7">Sulfatase N-terminal domain-containing protein</fullName>
    </recommendedName>
</protein>
<feature type="transmembrane region" description="Helical" evidence="6">
    <location>
        <begin position="63"/>
        <end position="81"/>
    </location>
</feature>
<dbReference type="Pfam" id="PF00884">
    <property type="entry name" value="Sulfatase"/>
    <property type="match status" value="1"/>
</dbReference>
<evidence type="ECO:0000256" key="1">
    <source>
        <dbReference type="ARBA" id="ARBA00004651"/>
    </source>
</evidence>
<evidence type="ECO:0000256" key="4">
    <source>
        <dbReference type="ARBA" id="ARBA00022989"/>
    </source>
</evidence>
<organism evidence="8 9">
    <name type="scientific">Pseudorhizobium flavum</name>
    <dbReference type="NCBI Taxonomy" id="1335061"/>
    <lineage>
        <taxon>Bacteria</taxon>
        <taxon>Pseudomonadati</taxon>
        <taxon>Pseudomonadota</taxon>
        <taxon>Alphaproteobacteria</taxon>
        <taxon>Hyphomicrobiales</taxon>
        <taxon>Rhizobiaceae</taxon>
        <taxon>Rhizobium/Agrobacterium group</taxon>
        <taxon>Pseudorhizobium</taxon>
    </lineage>
</organism>
<dbReference type="PANTHER" id="PTHR47371:SF3">
    <property type="entry name" value="PHOSPHOGLYCEROL TRANSFERASE I"/>
    <property type="match status" value="1"/>
</dbReference>
<evidence type="ECO:0000259" key="7">
    <source>
        <dbReference type="Pfam" id="PF00884"/>
    </source>
</evidence>
<evidence type="ECO:0000256" key="5">
    <source>
        <dbReference type="ARBA" id="ARBA00023136"/>
    </source>
</evidence>
<evidence type="ECO:0000313" key="9">
    <source>
        <dbReference type="Proteomes" id="UP000535501"/>
    </source>
</evidence>
<dbReference type="EMBL" id="JACHEJ010000027">
    <property type="protein sequence ID" value="MBB6182350.1"/>
    <property type="molecule type" value="Genomic_DNA"/>
</dbReference>
<dbReference type="InterPro" id="IPR000917">
    <property type="entry name" value="Sulfatase_N"/>
</dbReference>
<keyword evidence="4 6" id="KW-1133">Transmembrane helix</keyword>
<evidence type="ECO:0000256" key="3">
    <source>
        <dbReference type="ARBA" id="ARBA00022692"/>
    </source>
</evidence>
<feature type="transmembrane region" description="Helical" evidence="6">
    <location>
        <begin position="111"/>
        <end position="135"/>
    </location>
</feature>
<accession>A0A7W9Z1L7</accession>
<feature type="transmembrane region" description="Helical" evidence="6">
    <location>
        <begin position="37"/>
        <end position="56"/>
    </location>
</feature>
<feature type="domain" description="Sulfatase N-terminal" evidence="7">
    <location>
        <begin position="271"/>
        <end position="464"/>
    </location>
</feature>
<evidence type="ECO:0000256" key="6">
    <source>
        <dbReference type="SAM" id="Phobius"/>
    </source>
</evidence>
<dbReference type="AlphaFoldDB" id="A0A7W9Z1L7"/>
<keyword evidence="2" id="KW-1003">Cell membrane</keyword>
<dbReference type="InterPro" id="IPR050448">
    <property type="entry name" value="OpgB/LTA_synthase_biosynth"/>
</dbReference>